<dbReference type="InterPro" id="IPR036388">
    <property type="entry name" value="WH-like_DNA-bd_sf"/>
</dbReference>
<feature type="domain" description="Cyclic nucleotide-binding" evidence="4">
    <location>
        <begin position="13"/>
        <end position="134"/>
    </location>
</feature>
<dbReference type="InterPro" id="IPR000595">
    <property type="entry name" value="cNMP-bd_dom"/>
</dbReference>
<dbReference type="GO" id="GO:0006355">
    <property type="term" value="P:regulation of DNA-templated transcription"/>
    <property type="evidence" value="ECO:0007669"/>
    <property type="project" value="InterPro"/>
</dbReference>
<evidence type="ECO:0000259" key="4">
    <source>
        <dbReference type="SMART" id="SM00100"/>
    </source>
</evidence>
<keyword evidence="1" id="KW-0805">Transcription regulation</keyword>
<organism evidence="6 7">
    <name type="scientific">Acidisoma cellulosilyticum</name>
    <dbReference type="NCBI Taxonomy" id="2802395"/>
    <lineage>
        <taxon>Bacteria</taxon>
        <taxon>Pseudomonadati</taxon>
        <taxon>Pseudomonadota</taxon>
        <taxon>Alphaproteobacteria</taxon>
        <taxon>Acetobacterales</taxon>
        <taxon>Acidocellaceae</taxon>
        <taxon>Acidisoma</taxon>
    </lineage>
</organism>
<evidence type="ECO:0000256" key="3">
    <source>
        <dbReference type="ARBA" id="ARBA00023163"/>
    </source>
</evidence>
<dbReference type="CDD" id="cd00038">
    <property type="entry name" value="CAP_ED"/>
    <property type="match status" value="1"/>
</dbReference>
<dbReference type="Proteomes" id="UP000721844">
    <property type="component" value="Unassembled WGS sequence"/>
</dbReference>
<dbReference type="InterPro" id="IPR018490">
    <property type="entry name" value="cNMP-bd_dom_sf"/>
</dbReference>
<dbReference type="Gene3D" id="1.10.10.10">
    <property type="entry name" value="Winged helix-like DNA-binding domain superfamily/Winged helix DNA-binding domain"/>
    <property type="match status" value="1"/>
</dbReference>
<sequence>MAPFQCGTICNRLLAALPPDSLSRVVAKLSHFILTTKQIVQRADAPIEAVYFPASGMISLVSNLRDGMQAEVAVVGTEGMLGTSVISGAETSFVEAIVQMPGTALRMASIDFKREIETNAPFRNIILRYNEALQAQFMQTAACNGRHGLGQRLGRWLLIAHDRADRAELLVTQEFIAMMLGVHRPSITIAAGNLQRAGLIRSSGGRITVTDRAGLEAASCECYGAVQKRFANLLGS</sequence>
<evidence type="ECO:0000256" key="2">
    <source>
        <dbReference type="ARBA" id="ARBA00023125"/>
    </source>
</evidence>
<dbReference type="Pfam" id="PF00027">
    <property type="entry name" value="cNMP_binding"/>
    <property type="match status" value="1"/>
</dbReference>
<reference evidence="6 7" key="1">
    <citation type="journal article" date="2021" name="Microorganisms">
        <title>Acidisoma silvae sp. nov. and Acidisomacellulosilytica sp. nov., Two Acidophilic Bacteria Isolated from Decaying Wood, Hydrolyzing Cellulose and Producing Poly-3-hydroxybutyrate.</title>
        <authorList>
            <person name="Mieszkin S."/>
            <person name="Pouder E."/>
            <person name="Uroz S."/>
            <person name="Simon-Colin C."/>
            <person name="Alain K."/>
        </authorList>
    </citation>
    <scope>NUCLEOTIDE SEQUENCE [LARGE SCALE GENOMIC DNA]</scope>
    <source>
        <strain evidence="6 7">HW T5.17</strain>
    </source>
</reference>
<evidence type="ECO:0000313" key="7">
    <source>
        <dbReference type="Proteomes" id="UP000721844"/>
    </source>
</evidence>
<dbReference type="InterPro" id="IPR012318">
    <property type="entry name" value="HTH_CRP"/>
</dbReference>
<protein>
    <submittedName>
        <fullName evidence="6">Crp/Fnr family transcriptional regulator</fullName>
    </submittedName>
</protein>
<keyword evidence="2" id="KW-0238">DNA-binding</keyword>
<evidence type="ECO:0000313" key="6">
    <source>
        <dbReference type="EMBL" id="MCB8882193.1"/>
    </source>
</evidence>
<dbReference type="SUPFAM" id="SSF51206">
    <property type="entry name" value="cAMP-binding domain-like"/>
    <property type="match status" value="1"/>
</dbReference>
<dbReference type="SUPFAM" id="SSF46785">
    <property type="entry name" value="Winged helix' DNA-binding domain"/>
    <property type="match status" value="1"/>
</dbReference>
<dbReference type="Pfam" id="PF13545">
    <property type="entry name" value="HTH_Crp_2"/>
    <property type="match status" value="1"/>
</dbReference>
<evidence type="ECO:0000259" key="5">
    <source>
        <dbReference type="SMART" id="SM00419"/>
    </source>
</evidence>
<keyword evidence="7" id="KW-1185">Reference proteome</keyword>
<evidence type="ECO:0000256" key="1">
    <source>
        <dbReference type="ARBA" id="ARBA00023015"/>
    </source>
</evidence>
<dbReference type="RefSeq" id="WP_227308857.1">
    <property type="nucleotide sequence ID" value="NZ_JAESVA010000006.1"/>
</dbReference>
<feature type="domain" description="HTH crp-type" evidence="5">
    <location>
        <begin position="163"/>
        <end position="211"/>
    </location>
</feature>
<dbReference type="InterPro" id="IPR014710">
    <property type="entry name" value="RmlC-like_jellyroll"/>
</dbReference>
<proteinExistence type="predicted"/>
<dbReference type="AlphaFoldDB" id="A0A963Z3Q0"/>
<dbReference type="Gene3D" id="2.60.120.10">
    <property type="entry name" value="Jelly Rolls"/>
    <property type="match status" value="1"/>
</dbReference>
<name>A0A963Z3Q0_9PROT</name>
<dbReference type="SMART" id="SM00100">
    <property type="entry name" value="cNMP"/>
    <property type="match status" value="1"/>
</dbReference>
<accession>A0A963Z3Q0</accession>
<gene>
    <name evidence="6" type="ORF">ACELLULO517_18245</name>
</gene>
<dbReference type="InterPro" id="IPR036390">
    <property type="entry name" value="WH_DNA-bd_sf"/>
</dbReference>
<comment type="caution">
    <text evidence="6">The sequence shown here is derived from an EMBL/GenBank/DDBJ whole genome shotgun (WGS) entry which is preliminary data.</text>
</comment>
<dbReference type="EMBL" id="JAESVA010000006">
    <property type="protein sequence ID" value="MCB8882193.1"/>
    <property type="molecule type" value="Genomic_DNA"/>
</dbReference>
<dbReference type="GO" id="GO:0003677">
    <property type="term" value="F:DNA binding"/>
    <property type="evidence" value="ECO:0007669"/>
    <property type="project" value="UniProtKB-KW"/>
</dbReference>
<dbReference type="SMART" id="SM00419">
    <property type="entry name" value="HTH_CRP"/>
    <property type="match status" value="1"/>
</dbReference>
<keyword evidence="3" id="KW-0804">Transcription</keyword>